<evidence type="ECO:0000256" key="1">
    <source>
        <dbReference type="SAM" id="Phobius"/>
    </source>
</evidence>
<protein>
    <submittedName>
        <fullName evidence="3">Uncharacterized protein</fullName>
    </submittedName>
</protein>
<evidence type="ECO:0000313" key="3">
    <source>
        <dbReference type="EMBL" id="VTQ60620.1"/>
    </source>
</evidence>
<keyword evidence="1" id="KW-0812">Transmembrane</keyword>
<evidence type="ECO:0000313" key="2">
    <source>
        <dbReference type="EMBL" id="RBT71034.1"/>
    </source>
</evidence>
<gene>
    <name evidence="2" type="ORF">EB03_00067</name>
    <name evidence="3" type="ORF">NCTC12204_00645</name>
</gene>
<evidence type="ECO:0000313" key="5">
    <source>
        <dbReference type="Proteomes" id="UP000352698"/>
    </source>
</evidence>
<reference evidence="3 5" key="2">
    <citation type="submission" date="2019-05" db="EMBL/GenBank/DDBJ databases">
        <authorList>
            <consortium name="Pathogen Informatics"/>
        </authorList>
    </citation>
    <scope>NUCLEOTIDE SEQUENCE [LARGE SCALE GENOMIC DNA]</scope>
    <source>
        <strain evidence="3 5">NCTC12204</strain>
    </source>
</reference>
<dbReference type="AlphaFoldDB" id="A0A366ULM4"/>
<organism evidence="3 5">
    <name type="scientific">Enterococcus hirae</name>
    <dbReference type="NCBI Taxonomy" id="1354"/>
    <lineage>
        <taxon>Bacteria</taxon>
        <taxon>Bacillati</taxon>
        <taxon>Bacillota</taxon>
        <taxon>Bacilli</taxon>
        <taxon>Lactobacillales</taxon>
        <taxon>Enterococcaceae</taxon>
        <taxon>Enterococcus</taxon>
    </lineage>
</organism>
<accession>A0A366ULM4</accession>
<dbReference type="EMBL" id="CABEEP010000001">
    <property type="protein sequence ID" value="VTQ60620.1"/>
    <property type="molecule type" value="Genomic_DNA"/>
</dbReference>
<keyword evidence="1" id="KW-1133">Transmembrane helix</keyword>
<dbReference type="EMBL" id="LESJ01000001">
    <property type="protein sequence ID" value="RBT71034.1"/>
    <property type="molecule type" value="Genomic_DNA"/>
</dbReference>
<reference evidence="2 4" key="1">
    <citation type="submission" date="2015-06" db="EMBL/GenBank/DDBJ databases">
        <title>The Genome Sequence of Enterococcus hirae 88EA1.</title>
        <authorList>
            <consortium name="The Broad Institute Genomics Platform"/>
            <consortium name="The Broad Institute Genome Sequencing Center for Infectious Disease"/>
            <person name="Earl A.M."/>
            <person name="Van Tyne D."/>
            <person name="Lebreton F."/>
            <person name="Saavedra J.T."/>
            <person name="Gilmore M.S."/>
            <person name="Manson McGuire A."/>
            <person name="Clock S."/>
            <person name="Crupain M."/>
            <person name="Rangan U."/>
            <person name="Young S."/>
            <person name="Abouelleil A."/>
            <person name="Cao P."/>
            <person name="Chapman S.B."/>
            <person name="Griggs A."/>
            <person name="Priest M."/>
            <person name="Shea T."/>
            <person name="Wortman J."/>
            <person name="Nusbaum C."/>
            <person name="Birren B."/>
        </authorList>
    </citation>
    <scope>NUCLEOTIDE SEQUENCE [LARGE SCALE GENOMIC DNA]</scope>
    <source>
        <strain evidence="2 4">88EA1</strain>
    </source>
</reference>
<comment type="caution">
    <text evidence="3">The sequence shown here is derived from an EMBL/GenBank/DDBJ whole genome shotgun (WGS) entry which is preliminary data.</text>
</comment>
<name>A0A366ULM4_ENTHR</name>
<feature type="transmembrane region" description="Helical" evidence="1">
    <location>
        <begin position="14"/>
        <end position="35"/>
    </location>
</feature>
<evidence type="ECO:0000313" key="4">
    <source>
        <dbReference type="Proteomes" id="UP000253498"/>
    </source>
</evidence>
<sequence>MDDSPAKKIMREKLLAEAIIYLFSAPLNTAFSPLLN</sequence>
<dbReference type="Proteomes" id="UP000253498">
    <property type="component" value="Unassembled WGS sequence"/>
</dbReference>
<proteinExistence type="predicted"/>
<keyword evidence="1" id="KW-0472">Membrane</keyword>
<dbReference type="Proteomes" id="UP000352698">
    <property type="component" value="Unassembled WGS sequence"/>
</dbReference>